<dbReference type="PANTHER" id="PTHR47510:SF3">
    <property type="entry name" value="ENDO_EXONUCLEASE_PHOSPHATASE DOMAIN-CONTAINING PROTEIN"/>
    <property type="match status" value="1"/>
</dbReference>
<name>A0AAN8ANQ2_ELEMC</name>
<gene>
    <name evidence="1" type="ORF">PBY51_018268</name>
</gene>
<comment type="caution">
    <text evidence="1">The sequence shown here is derived from an EMBL/GenBank/DDBJ whole genome shotgun (WGS) entry which is preliminary data.</text>
</comment>
<dbReference type="Proteomes" id="UP001346869">
    <property type="component" value="Unassembled WGS sequence"/>
</dbReference>
<keyword evidence="2" id="KW-1185">Reference proteome</keyword>
<organism evidence="1 2">
    <name type="scientific">Eleginops maclovinus</name>
    <name type="common">Patagonian blennie</name>
    <name type="synonym">Eleginus maclovinus</name>
    <dbReference type="NCBI Taxonomy" id="56733"/>
    <lineage>
        <taxon>Eukaryota</taxon>
        <taxon>Metazoa</taxon>
        <taxon>Chordata</taxon>
        <taxon>Craniata</taxon>
        <taxon>Vertebrata</taxon>
        <taxon>Euteleostomi</taxon>
        <taxon>Actinopterygii</taxon>
        <taxon>Neopterygii</taxon>
        <taxon>Teleostei</taxon>
        <taxon>Neoteleostei</taxon>
        <taxon>Acanthomorphata</taxon>
        <taxon>Eupercaria</taxon>
        <taxon>Perciformes</taxon>
        <taxon>Notothenioidei</taxon>
        <taxon>Eleginopidae</taxon>
        <taxon>Eleginops</taxon>
    </lineage>
</organism>
<dbReference type="PANTHER" id="PTHR47510">
    <property type="entry name" value="REVERSE TRANSCRIPTASE DOMAIN-CONTAINING PROTEIN"/>
    <property type="match status" value="1"/>
</dbReference>
<reference evidence="1 2" key="2">
    <citation type="journal article" date="2023" name="Mol. Biol. Evol.">
        <title>Genomics of Secondarily Temperate Adaptation in the Only Non-Antarctic Icefish.</title>
        <authorList>
            <person name="Rivera-Colon A.G."/>
            <person name="Rayamajhi N."/>
            <person name="Minhas B.F."/>
            <person name="Madrigal G."/>
            <person name="Bilyk K.T."/>
            <person name="Yoon V."/>
            <person name="Hune M."/>
            <person name="Gregory S."/>
            <person name="Cheng C.H.C."/>
            <person name="Catchen J.M."/>
        </authorList>
    </citation>
    <scope>NUCLEOTIDE SEQUENCE [LARGE SCALE GENOMIC DNA]</scope>
    <source>
        <strain evidence="1">JMC-PN-2008</strain>
    </source>
</reference>
<dbReference type="EMBL" id="JAUZQC010000012">
    <property type="protein sequence ID" value="KAK5862919.1"/>
    <property type="molecule type" value="Genomic_DNA"/>
</dbReference>
<protein>
    <recommendedName>
        <fullName evidence="3">Endonuclease/exonuclease/phosphatase domain-containing protein</fullName>
    </recommendedName>
</protein>
<reference evidence="1 2" key="1">
    <citation type="journal article" date="2023" name="Genes (Basel)">
        <title>Chromosome-Level Genome Assembly and Circadian Gene Repertoire of the Patagonia Blennie Eleginops maclovinus-The Closest Ancestral Proxy of Antarctic Cryonotothenioids.</title>
        <authorList>
            <person name="Cheng C.C."/>
            <person name="Rivera-Colon A.G."/>
            <person name="Minhas B.F."/>
            <person name="Wilson L."/>
            <person name="Rayamajhi N."/>
            <person name="Vargas-Chacoff L."/>
            <person name="Catchen J.M."/>
        </authorList>
    </citation>
    <scope>NUCLEOTIDE SEQUENCE [LARGE SCALE GENOMIC DNA]</scope>
    <source>
        <strain evidence="1">JMC-PN-2008</strain>
    </source>
</reference>
<evidence type="ECO:0000313" key="1">
    <source>
        <dbReference type="EMBL" id="KAK5862919.1"/>
    </source>
</evidence>
<evidence type="ECO:0000313" key="2">
    <source>
        <dbReference type="Proteomes" id="UP001346869"/>
    </source>
</evidence>
<accession>A0AAN8ANQ2</accession>
<dbReference type="AlphaFoldDB" id="A0AAN8ANQ2"/>
<evidence type="ECO:0008006" key="3">
    <source>
        <dbReference type="Google" id="ProtNLM"/>
    </source>
</evidence>
<sequence>MQKLKKKSKYKPSVPAIVMGNVRFLANKMDELGVLTNTQWEYRESSLMCFTETWLHSHVLDNSTALPGFTSVRADRDATLSGKKKGGGIALYVNERWCNPGHVTVKERFCSPDIELLAVVLRPFYLPREFHYAIVVVVVVNIPPSADAEVAGDIIHSTVAKLQTIHPNAFITIPGDFNHAKLDKTLPTFTQYVKCPTRDNNTLDLLYANTKNAYCATALPPGQIRPQPCPEAGTV</sequence>
<proteinExistence type="predicted"/>